<proteinExistence type="predicted"/>
<protein>
    <recommendedName>
        <fullName evidence="3">DUF4469 domain-containing protein</fullName>
    </recommendedName>
</protein>
<dbReference type="EMBL" id="JBHTLX010000034">
    <property type="protein sequence ID" value="MFD1251191.1"/>
    <property type="molecule type" value="Genomic_DNA"/>
</dbReference>
<comment type="caution">
    <text evidence="1">The sequence shown here is derived from an EMBL/GenBank/DDBJ whole genome shotgun (WGS) entry which is preliminary data.</text>
</comment>
<evidence type="ECO:0000313" key="2">
    <source>
        <dbReference type="Proteomes" id="UP001597229"/>
    </source>
</evidence>
<evidence type="ECO:0000313" key="1">
    <source>
        <dbReference type="EMBL" id="MFD1251191.1"/>
    </source>
</evidence>
<keyword evidence="2" id="KW-1185">Reference proteome</keyword>
<dbReference type="RefSeq" id="WP_367920296.1">
    <property type="nucleotide sequence ID" value="NZ_BAABAC010000028.1"/>
</dbReference>
<evidence type="ECO:0008006" key="3">
    <source>
        <dbReference type="Google" id="ProtNLM"/>
    </source>
</evidence>
<sequence>MELSLDLYATKVPSPLSNNLRRLWTVPAARERIVQAACLELEAWTGGTDHQTHGSPVARRTRLLAYVRTFPRKVVEFNLAIPSAGSSSERAAFETADGVLAVPMVSAGNGTSRLASTDMLSAESLPGDVLTARLGVEGAQLERRPRRIMPLRWDELQGCFVEVERVAVGEDNVVLALADTRVRLERHLEQCARPGWELMDGVAGVPDGWMLARQVQIVGAPDGQVHVELMPLVPRAKTSLTLRGGFVLPGRLRKWSSLAPPEVVALASGASSVTVKVFEGSRLAAEDELVAERSEGELAILPLEQHELADGEYTVAMYVDAEKRPSSTATMRLRSADSPLLASVVGRAV</sequence>
<organism evidence="1 2">
    <name type="scientific">Nocardioides ginsengisoli</name>
    <dbReference type="NCBI Taxonomy" id="363868"/>
    <lineage>
        <taxon>Bacteria</taxon>
        <taxon>Bacillati</taxon>
        <taxon>Actinomycetota</taxon>
        <taxon>Actinomycetes</taxon>
        <taxon>Propionibacteriales</taxon>
        <taxon>Nocardioidaceae</taxon>
        <taxon>Nocardioides</taxon>
    </lineage>
</organism>
<name>A0ABW3W7C7_9ACTN</name>
<dbReference type="Proteomes" id="UP001597229">
    <property type="component" value="Unassembled WGS sequence"/>
</dbReference>
<accession>A0ABW3W7C7</accession>
<reference evidence="2" key="1">
    <citation type="journal article" date="2019" name="Int. J. Syst. Evol. Microbiol.">
        <title>The Global Catalogue of Microorganisms (GCM) 10K type strain sequencing project: providing services to taxonomists for standard genome sequencing and annotation.</title>
        <authorList>
            <consortium name="The Broad Institute Genomics Platform"/>
            <consortium name="The Broad Institute Genome Sequencing Center for Infectious Disease"/>
            <person name="Wu L."/>
            <person name="Ma J."/>
        </authorList>
    </citation>
    <scope>NUCLEOTIDE SEQUENCE [LARGE SCALE GENOMIC DNA]</scope>
    <source>
        <strain evidence="2">CCUG 52478</strain>
    </source>
</reference>
<gene>
    <name evidence="1" type="ORF">ACFQ3F_25605</name>
</gene>